<dbReference type="PANTHER" id="PTHR30408">
    <property type="entry name" value="TYPE-1 RESTRICTION ENZYME ECOKI SPECIFICITY PROTEIN"/>
    <property type="match status" value="1"/>
</dbReference>
<reference evidence="5 6" key="1">
    <citation type="journal article" date="2016" name="Int. J. Mol. Sci.">
        <title>Comparative genomics of the extreme acidophile Acidithiobacillus thiooxidans reveals intraspecific divergence and niche adaptation.</title>
        <authorList>
            <person name="Zhang X."/>
            <person name="Feng X."/>
            <person name="Tao J."/>
            <person name="Ma L."/>
            <person name="Xiao Y."/>
            <person name="Liang Y."/>
            <person name="Liu X."/>
            <person name="Yin H."/>
        </authorList>
    </citation>
    <scope>NUCLEOTIDE SEQUENCE [LARGE SCALE GENOMIC DNA]</scope>
    <source>
        <strain evidence="5 6">A02</strain>
    </source>
</reference>
<accession>A0A1C2IJL0</accession>
<dbReference type="InterPro" id="IPR052021">
    <property type="entry name" value="Type-I_RS_S_subunit"/>
</dbReference>
<gene>
    <name evidence="5" type="ORF">A6P07_03195</name>
</gene>
<evidence type="ECO:0000313" key="6">
    <source>
        <dbReference type="Proteomes" id="UP000094893"/>
    </source>
</evidence>
<name>A0A1C2IJL0_ACITH</name>
<evidence type="ECO:0000313" key="5">
    <source>
        <dbReference type="EMBL" id="OCX76118.1"/>
    </source>
</evidence>
<dbReference type="Pfam" id="PF01420">
    <property type="entry name" value="Methylase_S"/>
    <property type="match status" value="1"/>
</dbReference>
<evidence type="ECO:0000259" key="4">
    <source>
        <dbReference type="Pfam" id="PF01420"/>
    </source>
</evidence>
<dbReference type="GO" id="GO:0009307">
    <property type="term" value="P:DNA restriction-modification system"/>
    <property type="evidence" value="ECO:0007669"/>
    <property type="project" value="UniProtKB-KW"/>
</dbReference>
<dbReference type="Proteomes" id="UP000094893">
    <property type="component" value="Unassembled WGS sequence"/>
</dbReference>
<dbReference type="AlphaFoldDB" id="A0A1C2IJL0"/>
<dbReference type="PANTHER" id="PTHR30408:SF13">
    <property type="entry name" value="TYPE I RESTRICTION ENZYME HINDI SPECIFICITY SUBUNIT"/>
    <property type="match status" value="1"/>
</dbReference>
<dbReference type="CDD" id="cd17257">
    <property type="entry name" value="RMtype1_S_EcoBI-TRD1-CR1_like"/>
    <property type="match status" value="1"/>
</dbReference>
<feature type="domain" description="Type I restriction modification DNA specificity" evidence="4">
    <location>
        <begin position="31"/>
        <end position="208"/>
    </location>
</feature>
<comment type="similarity">
    <text evidence="1">Belongs to the type-I restriction system S methylase family.</text>
</comment>
<dbReference type="GO" id="GO:0003677">
    <property type="term" value="F:DNA binding"/>
    <property type="evidence" value="ECO:0007669"/>
    <property type="project" value="UniProtKB-KW"/>
</dbReference>
<keyword evidence="2" id="KW-0680">Restriction system</keyword>
<dbReference type="InterPro" id="IPR044946">
    <property type="entry name" value="Restrct_endonuc_typeI_TRD_sf"/>
</dbReference>
<dbReference type="RefSeq" id="WP_065968033.1">
    <property type="nucleotide sequence ID" value="NZ_LWSA01000030.1"/>
</dbReference>
<comment type="caution">
    <text evidence="5">The sequence shown here is derived from an EMBL/GenBank/DDBJ whole genome shotgun (WGS) entry which is preliminary data.</text>
</comment>
<organism evidence="5 6">
    <name type="scientific">Acidithiobacillus thiooxidans</name>
    <name type="common">Thiobacillus thiooxidans</name>
    <dbReference type="NCBI Taxonomy" id="930"/>
    <lineage>
        <taxon>Bacteria</taxon>
        <taxon>Pseudomonadati</taxon>
        <taxon>Pseudomonadota</taxon>
        <taxon>Acidithiobacillia</taxon>
        <taxon>Acidithiobacillales</taxon>
        <taxon>Acidithiobacillaceae</taxon>
        <taxon>Acidithiobacillus</taxon>
    </lineage>
</organism>
<dbReference type="CDD" id="cd17249">
    <property type="entry name" value="RMtype1_S_EcoR124I-TRD2-CR2_like"/>
    <property type="match status" value="1"/>
</dbReference>
<evidence type="ECO:0000256" key="3">
    <source>
        <dbReference type="ARBA" id="ARBA00023125"/>
    </source>
</evidence>
<evidence type="ECO:0000256" key="2">
    <source>
        <dbReference type="ARBA" id="ARBA00022747"/>
    </source>
</evidence>
<proteinExistence type="inferred from homology"/>
<dbReference type="Gene3D" id="1.10.287.1120">
    <property type="entry name" value="Bipartite methylase S protein"/>
    <property type="match status" value="1"/>
</dbReference>
<evidence type="ECO:0000256" key="1">
    <source>
        <dbReference type="ARBA" id="ARBA00010923"/>
    </source>
</evidence>
<dbReference type="EMBL" id="LWSA01000030">
    <property type="protein sequence ID" value="OCX76118.1"/>
    <property type="molecule type" value="Genomic_DNA"/>
</dbReference>
<dbReference type="InterPro" id="IPR000055">
    <property type="entry name" value="Restrct_endonuc_typeI_TRD"/>
</dbReference>
<protein>
    <recommendedName>
        <fullName evidence="4">Type I restriction modification DNA specificity domain-containing protein</fullName>
    </recommendedName>
</protein>
<dbReference type="Gene3D" id="3.90.220.20">
    <property type="entry name" value="DNA methylase specificity domains"/>
    <property type="match status" value="2"/>
</dbReference>
<sequence length="473" mass="52484">MSGSVKPVTRQYIGEYENIAAQDGCLGTAGGWEKLALGDLTEWSSGGTPPKSNPEFWGGDIPWISASSMKTGRLSESDRTLTPEGLKRGSRLARKGDVLLLVRGSELHKRIPVGIAVRDVSFNQDVKALRAKNGLDKDFLYCWLAGNETMLLSKVENTGIGAGKLDTNILKNLSILLPPLPEQRRIAHILGTLDDKIENNRKTAKTLEAMAQAIFKSWFVDFDPVRAKMAGESRESICKRLKLTPEILDLFPDRLVDSELGEIPEGWRVDSIYQIADVIYGAPFNSSEFNARQVGEPLIRIRDLTTEVPGVWTTETHPKGYKVKRGDIVVGMDGEFRAHLWGGAEAWLNQRVCIFAPKKSFSSLFVRNSIVNLLAHVEATETATTVIHIGKNDIDLFFVMIPENNLLHTFNKFYQPFYDAIVRSKWETHKLGDTRDTLLPKLISGEIRVSDVASIIGGSIREPHIDGSSKVTA</sequence>
<dbReference type="SUPFAM" id="SSF116734">
    <property type="entry name" value="DNA methylase specificity domain"/>
    <property type="match status" value="2"/>
</dbReference>
<keyword evidence="3" id="KW-0238">DNA-binding</keyword>